<organism evidence="1">
    <name type="scientific">Wuchereria bancrofti</name>
    <dbReference type="NCBI Taxonomy" id="6293"/>
    <lineage>
        <taxon>Eukaryota</taxon>
        <taxon>Metazoa</taxon>
        <taxon>Ecdysozoa</taxon>
        <taxon>Nematoda</taxon>
        <taxon>Chromadorea</taxon>
        <taxon>Rhabditida</taxon>
        <taxon>Spirurina</taxon>
        <taxon>Spiruromorpha</taxon>
        <taxon>Filarioidea</taxon>
        <taxon>Onchocercidae</taxon>
        <taxon>Wuchereria</taxon>
    </lineage>
</organism>
<name>A0A1I8ES34_WUCBA</name>
<dbReference type="WBParaSite" id="maker-PairedContig_4492-snap-gene-0.4-mRNA-1">
    <property type="protein sequence ID" value="maker-PairedContig_4492-snap-gene-0.4-mRNA-1"/>
    <property type="gene ID" value="maker-PairedContig_4492-snap-gene-0.4"/>
</dbReference>
<proteinExistence type="predicted"/>
<protein>
    <submittedName>
        <fullName evidence="1">Uncharacterized protein</fullName>
    </submittedName>
</protein>
<dbReference type="AlphaFoldDB" id="A0A1I8ES34"/>
<evidence type="ECO:0000313" key="1">
    <source>
        <dbReference type="WBParaSite" id="maker-PairedContig_4492-snap-gene-0.4-mRNA-1"/>
    </source>
</evidence>
<accession>A0A1I8ES34</accession>
<reference evidence="1" key="1">
    <citation type="submission" date="2016-11" db="UniProtKB">
        <authorList>
            <consortium name="WormBaseParasite"/>
        </authorList>
    </citation>
    <scope>IDENTIFICATION</scope>
    <source>
        <strain evidence="1">pt0022</strain>
    </source>
</reference>
<sequence>MTDNNWHHRPYQRHHIDQMIRSNRIYKKPFNLVPGKTFKFGLHLLRRFRISTCDGAFGITIVRSYTIFTNIIIIMVVNSPEIHIEPFRFFPTPKNQKSNMVFAHLSAGVFERWYRRYELLPCKFFHLNFT</sequence>